<keyword evidence="1" id="KW-1133">Transmembrane helix</keyword>
<gene>
    <name evidence="2" type="ORF">CPB83DRAFT_851923</name>
</gene>
<keyword evidence="3" id="KW-1185">Reference proteome</keyword>
<keyword evidence="1" id="KW-0472">Membrane</keyword>
<comment type="caution">
    <text evidence="2">The sequence shown here is derived from an EMBL/GenBank/DDBJ whole genome shotgun (WGS) entry which is preliminary data.</text>
</comment>
<keyword evidence="1" id="KW-0812">Transmembrane</keyword>
<organism evidence="2 3">
    <name type="scientific">Crepidotus variabilis</name>
    <dbReference type="NCBI Taxonomy" id="179855"/>
    <lineage>
        <taxon>Eukaryota</taxon>
        <taxon>Fungi</taxon>
        <taxon>Dikarya</taxon>
        <taxon>Basidiomycota</taxon>
        <taxon>Agaricomycotina</taxon>
        <taxon>Agaricomycetes</taxon>
        <taxon>Agaricomycetidae</taxon>
        <taxon>Agaricales</taxon>
        <taxon>Agaricineae</taxon>
        <taxon>Crepidotaceae</taxon>
        <taxon>Crepidotus</taxon>
    </lineage>
</organism>
<sequence>MLRLRVRVESELKRRKKPEWSLIYDLVARELIIIAIAIAIAQHPSPIQEHRSCKDFSSFLLSPLVSHKRAISSESYSTNRHNRSCKLRI</sequence>
<evidence type="ECO:0000313" key="2">
    <source>
        <dbReference type="EMBL" id="KAF9529973.1"/>
    </source>
</evidence>
<evidence type="ECO:0000256" key="1">
    <source>
        <dbReference type="SAM" id="Phobius"/>
    </source>
</evidence>
<dbReference type="EMBL" id="MU157843">
    <property type="protein sequence ID" value="KAF9529973.1"/>
    <property type="molecule type" value="Genomic_DNA"/>
</dbReference>
<protein>
    <submittedName>
        <fullName evidence="2">Uncharacterized protein</fullName>
    </submittedName>
</protein>
<proteinExistence type="predicted"/>
<name>A0A9P6EHX0_9AGAR</name>
<evidence type="ECO:0000313" key="3">
    <source>
        <dbReference type="Proteomes" id="UP000807306"/>
    </source>
</evidence>
<reference evidence="2" key="1">
    <citation type="submission" date="2020-11" db="EMBL/GenBank/DDBJ databases">
        <authorList>
            <consortium name="DOE Joint Genome Institute"/>
            <person name="Ahrendt S."/>
            <person name="Riley R."/>
            <person name="Andreopoulos W."/>
            <person name="Labutti K."/>
            <person name="Pangilinan J."/>
            <person name="Ruiz-Duenas F.J."/>
            <person name="Barrasa J.M."/>
            <person name="Sanchez-Garcia M."/>
            <person name="Camarero S."/>
            <person name="Miyauchi S."/>
            <person name="Serrano A."/>
            <person name="Linde D."/>
            <person name="Babiker R."/>
            <person name="Drula E."/>
            <person name="Ayuso-Fernandez I."/>
            <person name="Pacheco R."/>
            <person name="Padilla G."/>
            <person name="Ferreira P."/>
            <person name="Barriuso J."/>
            <person name="Kellner H."/>
            <person name="Castanera R."/>
            <person name="Alfaro M."/>
            <person name="Ramirez L."/>
            <person name="Pisabarro A.G."/>
            <person name="Kuo A."/>
            <person name="Tritt A."/>
            <person name="Lipzen A."/>
            <person name="He G."/>
            <person name="Yan M."/>
            <person name="Ng V."/>
            <person name="Cullen D."/>
            <person name="Martin F."/>
            <person name="Rosso M.-N."/>
            <person name="Henrissat B."/>
            <person name="Hibbett D."/>
            <person name="Martinez A.T."/>
            <person name="Grigoriev I.V."/>
        </authorList>
    </citation>
    <scope>NUCLEOTIDE SEQUENCE</scope>
    <source>
        <strain evidence="2">CBS 506.95</strain>
    </source>
</reference>
<feature type="transmembrane region" description="Helical" evidence="1">
    <location>
        <begin position="21"/>
        <end position="41"/>
    </location>
</feature>
<dbReference type="Proteomes" id="UP000807306">
    <property type="component" value="Unassembled WGS sequence"/>
</dbReference>
<feature type="non-terminal residue" evidence="2">
    <location>
        <position position="89"/>
    </location>
</feature>
<accession>A0A9P6EHX0</accession>
<dbReference type="AlphaFoldDB" id="A0A9P6EHX0"/>